<dbReference type="GO" id="GO:0000270">
    <property type="term" value="P:peptidoglycan metabolic process"/>
    <property type="evidence" value="ECO:0007669"/>
    <property type="project" value="TreeGrafter"/>
</dbReference>
<reference evidence="2 3" key="1">
    <citation type="submission" date="2018-08" db="EMBL/GenBank/DDBJ databases">
        <title>A genome reference for cultivated species of the human gut microbiota.</title>
        <authorList>
            <person name="Zou Y."/>
            <person name="Xue W."/>
            <person name="Luo G."/>
        </authorList>
    </citation>
    <scope>NUCLEOTIDE SEQUENCE [LARGE SCALE GENOMIC DNA]</scope>
    <source>
        <strain evidence="2 3">AM12-10</strain>
    </source>
</reference>
<dbReference type="InterPro" id="IPR051599">
    <property type="entry name" value="Cell_Envelope_Assoc"/>
</dbReference>
<dbReference type="CDD" id="cd06259">
    <property type="entry name" value="YdcF-like"/>
    <property type="match status" value="1"/>
</dbReference>
<evidence type="ECO:0000313" key="2">
    <source>
        <dbReference type="EMBL" id="RHJ24044.1"/>
    </source>
</evidence>
<dbReference type="AlphaFoldDB" id="A0A415C6E1"/>
<dbReference type="InterPro" id="IPR003848">
    <property type="entry name" value="DUF218"/>
</dbReference>
<proteinExistence type="predicted"/>
<gene>
    <name evidence="2" type="ORF">DW137_03590</name>
</gene>
<comment type="caution">
    <text evidence="2">The sequence shown here is derived from an EMBL/GenBank/DDBJ whole genome shotgun (WGS) entry which is preliminary data.</text>
</comment>
<dbReference type="Proteomes" id="UP000283727">
    <property type="component" value="Unassembled WGS sequence"/>
</dbReference>
<dbReference type="PANTHER" id="PTHR30336:SF4">
    <property type="entry name" value="ENVELOPE BIOGENESIS FACTOR ELYC"/>
    <property type="match status" value="1"/>
</dbReference>
<dbReference type="PANTHER" id="PTHR30336">
    <property type="entry name" value="INNER MEMBRANE PROTEIN, PROBABLE PERMEASE"/>
    <property type="match status" value="1"/>
</dbReference>
<protein>
    <submittedName>
        <fullName evidence="2">YdcF family protein</fullName>
    </submittedName>
</protein>
<dbReference type="GO" id="GO:0005886">
    <property type="term" value="C:plasma membrane"/>
    <property type="evidence" value="ECO:0007669"/>
    <property type="project" value="TreeGrafter"/>
</dbReference>
<name>A0A415C6E1_BIFBI</name>
<dbReference type="EMBL" id="QRLR01000002">
    <property type="protein sequence ID" value="RHJ24044.1"/>
    <property type="molecule type" value="Genomic_DNA"/>
</dbReference>
<accession>A0A415C6E1</accession>
<feature type="domain" description="DUF218" evidence="1">
    <location>
        <begin position="8"/>
        <end position="129"/>
    </location>
</feature>
<evidence type="ECO:0000259" key="1">
    <source>
        <dbReference type="Pfam" id="PF02698"/>
    </source>
</evidence>
<dbReference type="GO" id="GO:0043164">
    <property type="term" value="P:Gram-negative-bacterium-type cell wall biogenesis"/>
    <property type="evidence" value="ECO:0007669"/>
    <property type="project" value="TreeGrafter"/>
</dbReference>
<dbReference type="InterPro" id="IPR014729">
    <property type="entry name" value="Rossmann-like_a/b/a_fold"/>
</dbReference>
<sequence length="164" mass="17900">MPDGTPTPLLRGRVDKGVALWEKQGKTGVFVASGGQGSDEVVSEAESMRRYLTESRHVPADAVLMEDRSTTTMENLRFSKEIMDARGGVQSVPGRRGLAYRCALVTSDYHVFRASEYAHHIGLKADGVRQPYAWLLLAHGVHPGVHSRYQGAFVAVLCARPAGH</sequence>
<evidence type="ECO:0000313" key="3">
    <source>
        <dbReference type="Proteomes" id="UP000283727"/>
    </source>
</evidence>
<dbReference type="Pfam" id="PF02698">
    <property type="entry name" value="DUF218"/>
    <property type="match status" value="1"/>
</dbReference>
<organism evidence="2 3">
    <name type="scientific">Bifidobacterium bifidum</name>
    <dbReference type="NCBI Taxonomy" id="1681"/>
    <lineage>
        <taxon>Bacteria</taxon>
        <taxon>Bacillati</taxon>
        <taxon>Actinomycetota</taxon>
        <taxon>Actinomycetes</taxon>
        <taxon>Bifidobacteriales</taxon>
        <taxon>Bifidobacteriaceae</taxon>
        <taxon>Bifidobacterium</taxon>
    </lineage>
</organism>
<dbReference type="Gene3D" id="3.40.50.620">
    <property type="entry name" value="HUPs"/>
    <property type="match status" value="1"/>
</dbReference>